<dbReference type="EMBL" id="ALQA01000058">
    <property type="protein sequence ID" value="EJZ06434.1"/>
    <property type="molecule type" value="Genomic_DNA"/>
</dbReference>
<evidence type="ECO:0000256" key="1">
    <source>
        <dbReference type="ARBA" id="ARBA00006865"/>
    </source>
</evidence>
<keyword evidence="6" id="KW-1185">Reference proteome</keyword>
<proteinExistence type="inferred from homology"/>
<protein>
    <submittedName>
        <fullName evidence="5">Glycoside hydrolase family protein</fullName>
    </submittedName>
</protein>
<dbReference type="PANTHER" id="PTHR10963:SF55">
    <property type="entry name" value="GLYCOSIDE HYDROLASE FAMILY 16 PROTEIN"/>
    <property type="match status" value="1"/>
</dbReference>
<dbReference type="Gene3D" id="2.60.120.200">
    <property type="match status" value="1"/>
</dbReference>
<dbReference type="Pfam" id="PF00722">
    <property type="entry name" value="Glyco_hydro_16"/>
    <property type="match status" value="1"/>
</dbReference>
<dbReference type="GO" id="GO:0004553">
    <property type="term" value="F:hydrolase activity, hydrolyzing O-glycosyl compounds"/>
    <property type="evidence" value="ECO:0007669"/>
    <property type="project" value="InterPro"/>
</dbReference>
<dbReference type="InterPro" id="IPR050546">
    <property type="entry name" value="Glycosyl_Hydrlase_16"/>
</dbReference>
<dbReference type="AlphaFoldDB" id="K0V617"/>
<keyword evidence="5" id="KW-0378">Hydrolase</keyword>
<evidence type="ECO:0000256" key="3">
    <source>
        <dbReference type="SAM" id="SignalP"/>
    </source>
</evidence>
<evidence type="ECO:0000259" key="4">
    <source>
        <dbReference type="PROSITE" id="PS51762"/>
    </source>
</evidence>
<name>K0V617_MYCVA</name>
<dbReference type="Proteomes" id="UP000006072">
    <property type="component" value="Unassembled WGS sequence"/>
</dbReference>
<comment type="similarity">
    <text evidence="1">Belongs to the glycosyl hydrolase 16 family.</text>
</comment>
<dbReference type="eggNOG" id="COG2273">
    <property type="taxonomic scope" value="Bacteria"/>
</dbReference>
<gene>
    <name evidence="5" type="ORF">MVAC_21820</name>
</gene>
<dbReference type="PANTHER" id="PTHR10963">
    <property type="entry name" value="GLYCOSYL HYDROLASE-RELATED"/>
    <property type="match status" value="1"/>
</dbReference>
<dbReference type="RefSeq" id="WP_003932032.1">
    <property type="nucleotide sequence ID" value="NZ_JH814695.1"/>
</dbReference>
<feature type="chain" id="PRO_5038813411" evidence="3">
    <location>
        <begin position="25"/>
        <end position="541"/>
    </location>
</feature>
<feature type="compositionally biased region" description="Basic and acidic residues" evidence="2">
    <location>
        <begin position="67"/>
        <end position="78"/>
    </location>
</feature>
<dbReference type="PATRIC" id="fig|1194972.3.peg.4351"/>
<feature type="compositionally biased region" description="Low complexity" evidence="2">
    <location>
        <begin position="36"/>
        <end position="66"/>
    </location>
</feature>
<dbReference type="HOGENOM" id="CLU_503274_0_0_11"/>
<reference evidence="5 6" key="1">
    <citation type="journal article" date="2012" name="J. Bacteriol.">
        <title>Complete Genome Sequence of Mycobacterium vaccae Type Strain ATCC 25954.</title>
        <authorList>
            <person name="Ho Y.S."/>
            <person name="Adroub S.A."/>
            <person name="Abadi M."/>
            <person name="Al Alwan B."/>
            <person name="Alkhateeb R."/>
            <person name="Gao G."/>
            <person name="Ragab A."/>
            <person name="Ali S."/>
            <person name="van Soolingen D."/>
            <person name="Bitter W."/>
            <person name="Pain A."/>
            <person name="Abdallah A.M."/>
        </authorList>
    </citation>
    <scope>NUCLEOTIDE SEQUENCE [LARGE SCALE GENOMIC DNA]</scope>
    <source>
        <strain evidence="5 6">ATCC 25954</strain>
    </source>
</reference>
<comment type="caution">
    <text evidence="5">The sequence shown here is derived from an EMBL/GenBank/DDBJ whole genome shotgun (WGS) entry which is preliminary data.</text>
</comment>
<accession>K0V617</accession>
<dbReference type="CDD" id="cd08023">
    <property type="entry name" value="GH16_laminarinase_like"/>
    <property type="match status" value="1"/>
</dbReference>
<feature type="region of interest" description="Disordered" evidence="2">
    <location>
        <begin position="36"/>
        <end position="203"/>
    </location>
</feature>
<keyword evidence="3" id="KW-0732">Signal</keyword>
<feature type="domain" description="GH16" evidence="4">
    <location>
        <begin position="251"/>
        <end position="541"/>
    </location>
</feature>
<sequence length="541" mass="57062">MGNGRRTRARTRVRKHWLAGGVMAAGLGAAMITGAATASAGADADTSPSTSASAAAGGAPSSGAATDTRDTEDTRDTADETPGDAGDPDADDADDTEDADDADGAGDTEDGDADDAEDGDDEASADPVEEVPADPADEVPADPADEVPAESAEEAPAGPADQDAHDGTETEAPGAEATDDVRRDRNGGSARVTPEPAESAGPVVETVALRTAAVEVDPVLVAAATSTEVTWGSMIVDWLYSIGIRSKKMGTDWLAIPVSKAAQARWLVRRSLIYRNVVIPQPNPPSNPKPLWETNFSSMEEALRYWGLQTGRWGQSAGENQYYTDGDNVYIDADGNLVIEARREATPDGLGAPHNYTSARVVTMGKQSIGVGTRVVARIQMPVTKGVLPAFWSVGLEPGHEYDWPRQGEIDIVEIPGMGTPDSRSTWTGNIHGPAAGNNGVDVKLHGVDADLGVDLSQGFHDYGMDWHADRIIWHVDGVEVGRITKVQYEALGGDWTPFSGAWDHYLILNVAVGNPWTGDPSPTAPFQAQMKVDWVKAYSL</sequence>
<evidence type="ECO:0000256" key="2">
    <source>
        <dbReference type="SAM" id="MobiDB-lite"/>
    </source>
</evidence>
<dbReference type="GO" id="GO:0005975">
    <property type="term" value="P:carbohydrate metabolic process"/>
    <property type="evidence" value="ECO:0007669"/>
    <property type="project" value="InterPro"/>
</dbReference>
<organism evidence="5 6">
    <name type="scientific">Mycolicibacterium vaccae ATCC 25954</name>
    <dbReference type="NCBI Taxonomy" id="1194972"/>
    <lineage>
        <taxon>Bacteria</taxon>
        <taxon>Bacillati</taxon>
        <taxon>Actinomycetota</taxon>
        <taxon>Actinomycetes</taxon>
        <taxon>Mycobacteriales</taxon>
        <taxon>Mycobacteriaceae</taxon>
        <taxon>Mycolicibacterium</taxon>
    </lineage>
</organism>
<dbReference type="PROSITE" id="PS51762">
    <property type="entry name" value="GH16_2"/>
    <property type="match status" value="1"/>
</dbReference>
<evidence type="ECO:0000313" key="6">
    <source>
        <dbReference type="Proteomes" id="UP000006072"/>
    </source>
</evidence>
<feature type="compositionally biased region" description="Acidic residues" evidence="2">
    <location>
        <begin position="79"/>
        <end position="153"/>
    </location>
</feature>
<evidence type="ECO:0000313" key="5">
    <source>
        <dbReference type="EMBL" id="EJZ06434.1"/>
    </source>
</evidence>
<feature type="signal peptide" evidence="3">
    <location>
        <begin position="1"/>
        <end position="24"/>
    </location>
</feature>
<dbReference type="SUPFAM" id="SSF49899">
    <property type="entry name" value="Concanavalin A-like lectins/glucanases"/>
    <property type="match status" value="1"/>
</dbReference>
<dbReference type="InterPro" id="IPR013320">
    <property type="entry name" value="ConA-like_dom_sf"/>
</dbReference>
<dbReference type="InterPro" id="IPR000757">
    <property type="entry name" value="Beta-glucanase-like"/>
</dbReference>